<dbReference type="EMBL" id="BX284602">
    <property type="protein sequence ID" value="CCD70639.1"/>
    <property type="molecule type" value="Genomic_DNA"/>
</dbReference>
<dbReference type="PaxDb" id="6239-K07G6.1"/>
<dbReference type="PhylomeDB" id="Q9TYQ3"/>
<evidence type="ECO:0000313" key="3">
    <source>
        <dbReference type="Proteomes" id="UP000001940"/>
    </source>
</evidence>
<dbReference type="KEGG" id="cel:CELE_K07G6.1"/>
<feature type="signal peptide" evidence="1">
    <location>
        <begin position="1"/>
        <end position="19"/>
    </location>
</feature>
<keyword evidence="3" id="KW-1185">Reference proteome</keyword>
<dbReference type="InParanoid" id="Q9TYQ3"/>
<feature type="chain" id="PRO_5004334026" evidence="1">
    <location>
        <begin position="20"/>
        <end position="133"/>
    </location>
</feature>
<dbReference type="AGR" id="WB:WBGene00019502"/>
<evidence type="ECO:0000256" key="1">
    <source>
        <dbReference type="SAM" id="SignalP"/>
    </source>
</evidence>
<dbReference type="AlphaFoldDB" id="Q9TYQ3"/>
<dbReference type="Proteomes" id="UP000001940">
    <property type="component" value="Chromosome II"/>
</dbReference>
<evidence type="ECO:0000313" key="2">
    <source>
        <dbReference type="EMBL" id="CCD70639.1"/>
    </source>
</evidence>
<dbReference type="GeneID" id="187124"/>
<dbReference type="HOGENOM" id="CLU_135208_0_0_1"/>
<dbReference type="UCSC" id="K07G6.1">
    <property type="organism name" value="c. elegans"/>
</dbReference>
<reference evidence="2 3" key="1">
    <citation type="journal article" date="1998" name="Science">
        <title>Genome sequence of the nematode C. elegans: a platform for investigating biology.</title>
        <authorList>
            <consortium name="The C. elegans sequencing consortium"/>
            <person name="Sulson J.E."/>
            <person name="Waterston R."/>
        </authorList>
    </citation>
    <scope>NUCLEOTIDE SEQUENCE [LARGE SCALE GENOMIC DNA]</scope>
    <source>
        <strain evidence="2 3">Bristol N2</strain>
    </source>
</reference>
<protein>
    <submittedName>
        <fullName evidence="2">C6 domain-containing protein</fullName>
    </submittedName>
</protein>
<name>Q9TYQ3_CAEEL</name>
<dbReference type="PANTHER" id="PTHR36517:SF1">
    <property type="entry name" value="C6 DOMAIN-CONTAINING PROTEIN-RELATED"/>
    <property type="match status" value="1"/>
</dbReference>
<dbReference type="RefSeq" id="NP_494065.1">
    <property type="nucleotide sequence ID" value="NM_061664.1"/>
</dbReference>
<gene>
    <name evidence="2" type="ORF">CELE_K07G6.1</name>
    <name evidence="2 4" type="ORF">K07G6.1</name>
</gene>
<dbReference type="CTD" id="187124"/>
<dbReference type="PANTHER" id="PTHR36517">
    <property type="entry name" value="PROTEIN CBG25732"/>
    <property type="match status" value="1"/>
</dbReference>
<dbReference type="PIR" id="T33873">
    <property type="entry name" value="T33873"/>
</dbReference>
<proteinExistence type="predicted"/>
<sequence>MHFRFTLTVIAFLTTQSDACMKMISPDDVSISTPAPPLPCTQCDTKSVVENPTNPEMQVPTTWKETTPTAEGCTQYIAEFQAPAGQTCISLSVYITQADDPENRIYKVNSGTYAALTFTCKNDMMWGFDQLTV</sequence>
<keyword evidence="1" id="KW-0732">Signal</keyword>
<dbReference type="STRING" id="6239.K07G6.1.1"/>
<dbReference type="WormBase" id="K07G6.1">
    <property type="protein sequence ID" value="CE21030"/>
    <property type="gene ID" value="WBGene00019502"/>
</dbReference>
<evidence type="ECO:0000313" key="4">
    <source>
        <dbReference type="WormBase" id="K07G6.1"/>
    </source>
</evidence>
<dbReference type="FunCoup" id="Q9TYQ3">
    <property type="interactions" value="226"/>
</dbReference>
<accession>Q9TYQ3</accession>
<organism evidence="2 3">
    <name type="scientific">Caenorhabditis elegans</name>
    <dbReference type="NCBI Taxonomy" id="6239"/>
    <lineage>
        <taxon>Eukaryota</taxon>
        <taxon>Metazoa</taxon>
        <taxon>Ecdysozoa</taxon>
        <taxon>Nematoda</taxon>
        <taxon>Chromadorea</taxon>
        <taxon>Rhabditida</taxon>
        <taxon>Rhabditina</taxon>
        <taxon>Rhabditomorpha</taxon>
        <taxon>Rhabditoidea</taxon>
        <taxon>Rhabditidae</taxon>
        <taxon>Peloderinae</taxon>
        <taxon>Caenorhabditis</taxon>
    </lineage>
</organism>